<organism evidence="2 3">
    <name type="scientific">[Clostridium] ultunense Esp</name>
    <dbReference type="NCBI Taxonomy" id="1288971"/>
    <lineage>
        <taxon>Bacteria</taxon>
        <taxon>Bacillati</taxon>
        <taxon>Bacillota</taxon>
        <taxon>Tissierellia</taxon>
        <taxon>Tissierellales</taxon>
        <taxon>Tepidimicrobiaceae</taxon>
        <taxon>Schnuerera</taxon>
    </lineage>
</organism>
<feature type="region of interest" description="Disordered" evidence="1">
    <location>
        <begin position="31"/>
        <end position="69"/>
    </location>
</feature>
<protein>
    <submittedName>
        <fullName evidence="2">Uncharacterized protein</fullName>
    </submittedName>
</protein>
<dbReference type="AlphaFoldDB" id="A0A1M4PL33"/>
<evidence type="ECO:0000313" key="3">
    <source>
        <dbReference type="Proteomes" id="UP000245423"/>
    </source>
</evidence>
<dbReference type="Proteomes" id="UP000245423">
    <property type="component" value="Chromosome 1"/>
</dbReference>
<keyword evidence="3" id="KW-1185">Reference proteome</keyword>
<dbReference type="EMBL" id="LT669839">
    <property type="protein sequence ID" value="SHD76137.1"/>
    <property type="molecule type" value="Genomic_DNA"/>
</dbReference>
<gene>
    <name evidence="2" type="ORF">CUESP1_0757</name>
</gene>
<feature type="compositionally biased region" description="Basic and acidic residues" evidence="1">
    <location>
        <begin position="31"/>
        <end position="50"/>
    </location>
</feature>
<proteinExistence type="predicted"/>
<sequence>MEKTKNYYKEKAQRIIEYANILSKKFITKEENGRGKDTREFKKGPGRMEKQGGIFSIGDRSGPSRSCHI</sequence>
<evidence type="ECO:0000256" key="1">
    <source>
        <dbReference type="SAM" id="MobiDB-lite"/>
    </source>
</evidence>
<evidence type="ECO:0000313" key="2">
    <source>
        <dbReference type="EMBL" id="SHD76137.1"/>
    </source>
</evidence>
<name>A0A1M4PL33_9FIRM</name>
<reference evidence="2 3" key="1">
    <citation type="submission" date="2016-11" db="EMBL/GenBank/DDBJ databases">
        <authorList>
            <person name="Manzoor S."/>
        </authorList>
    </citation>
    <scope>NUCLEOTIDE SEQUENCE [LARGE SCALE GENOMIC DNA]</scope>
    <source>
        <strain evidence="2">Clostridium ultunense strain Esp</strain>
    </source>
</reference>
<accession>A0A1M4PL33</accession>